<dbReference type="AlphaFoldDB" id="A0A3B0U4G9"/>
<keyword evidence="3" id="KW-1133">Transmembrane helix</keyword>
<organism evidence="6">
    <name type="scientific">hydrothermal vent metagenome</name>
    <dbReference type="NCBI Taxonomy" id="652676"/>
    <lineage>
        <taxon>unclassified sequences</taxon>
        <taxon>metagenomes</taxon>
        <taxon>ecological metagenomes</taxon>
    </lineage>
</organism>
<keyword evidence="4" id="KW-0472">Membrane</keyword>
<evidence type="ECO:0000256" key="2">
    <source>
        <dbReference type="ARBA" id="ARBA00022692"/>
    </source>
</evidence>
<dbReference type="GO" id="GO:0008233">
    <property type="term" value="F:peptidase activity"/>
    <property type="evidence" value="ECO:0007669"/>
    <property type="project" value="UniProtKB-KW"/>
</dbReference>
<evidence type="ECO:0000256" key="1">
    <source>
        <dbReference type="ARBA" id="ARBA00004141"/>
    </source>
</evidence>
<dbReference type="SUPFAM" id="SSF141322">
    <property type="entry name" value="NfeD domain-like"/>
    <property type="match status" value="1"/>
</dbReference>
<dbReference type="Pfam" id="PF01957">
    <property type="entry name" value="NfeD"/>
    <property type="match status" value="1"/>
</dbReference>
<evidence type="ECO:0000256" key="3">
    <source>
        <dbReference type="ARBA" id="ARBA00022989"/>
    </source>
</evidence>
<accession>A0A3B0U4G9</accession>
<dbReference type="EMBL" id="UOEM01000087">
    <property type="protein sequence ID" value="VAW15684.1"/>
    <property type="molecule type" value="Genomic_DNA"/>
</dbReference>
<dbReference type="InterPro" id="IPR052165">
    <property type="entry name" value="Membrane_assoc_protease"/>
</dbReference>
<keyword evidence="6" id="KW-0378">Hydrolase</keyword>
<keyword evidence="2" id="KW-0812">Transmembrane</keyword>
<keyword evidence="6" id="KW-0645">Protease</keyword>
<protein>
    <submittedName>
        <fullName evidence="6">Activity regulator of membrane protease YbbK</fullName>
    </submittedName>
</protein>
<dbReference type="InterPro" id="IPR002810">
    <property type="entry name" value="NfeD-like_C"/>
</dbReference>
<dbReference type="InterPro" id="IPR012340">
    <property type="entry name" value="NA-bd_OB-fold"/>
</dbReference>
<sequence>MDIIDLVEALGTWTWWVIAAILLVAELMAPGVFFLWLAFSAASVGAISLVIEWSWEAQIATFSVLSVASLIGSRMFLQKMPIETDRPFLNRRADRLVGRTFLLVEAIENGEGRVRVADTLWQARGPDLAKGTMVRVIEVEGGVLVVEPVEAADP</sequence>
<reference evidence="6" key="1">
    <citation type="submission" date="2018-06" db="EMBL/GenBank/DDBJ databases">
        <authorList>
            <person name="Zhirakovskaya E."/>
        </authorList>
    </citation>
    <scope>NUCLEOTIDE SEQUENCE</scope>
</reference>
<dbReference type="GO" id="GO:0006508">
    <property type="term" value="P:proteolysis"/>
    <property type="evidence" value="ECO:0007669"/>
    <property type="project" value="UniProtKB-KW"/>
</dbReference>
<dbReference type="GO" id="GO:0005886">
    <property type="term" value="C:plasma membrane"/>
    <property type="evidence" value="ECO:0007669"/>
    <property type="project" value="TreeGrafter"/>
</dbReference>
<evidence type="ECO:0000256" key="4">
    <source>
        <dbReference type="ARBA" id="ARBA00023136"/>
    </source>
</evidence>
<dbReference type="PANTHER" id="PTHR33507:SF3">
    <property type="entry name" value="INNER MEMBRANE PROTEIN YBBJ"/>
    <property type="match status" value="1"/>
</dbReference>
<comment type="subcellular location">
    <subcellularLocation>
        <location evidence="1">Membrane</location>
        <topology evidence="1">Multi-pass membrane protein</topology>
    </subcellularLocation>
</comment>
<proteinExistence type="predicted"/>
<gene>
    <name evidence="6" type="ORF">MNBD_ALPHA09-1044</name>
</gene>
<evidence type="ECO:0000259" key="5">
    <source>
        <dbReference type="Pfam" id="PF01957"/>
    </source>
</evidence>
<dbReference type="Gene3D" id="2.40.50.140">
    <property type="entry name" value="Nucleic acid-binding proteins"/>
    <property type="match status" value="1"/>
</dbReference>
<evidence type="ECO:0000313" key="6">
    <source>
        <dbReference type="EMBL" id="VAW15684.1"/>
    </source>
</evidence>
<name>A0A3B0U4G9_9ZZZZ</name>
<dbReference type="PANTHER" id="PTHR33507">
    <property type="entry name" value="INNER MEMBRANE PROTEIN YBBJ"/>
    <property type="match status" value="1"/>
</dbReference>
<feature type="domain" description="NfeD-like C-terminal" evidence="5">
    <location>
        <begin position="93"/>
        <end position="148"/>
    </location>
</feature>